<evidence type="ECO:0000256" key="3">
    <source>
        <dbReference type="ARBA" id="ARBA00012584"/>
    </source>
</evidence>
<keyword evidence="6" id="KW-0819">tRNA processing</keyword>
<dbReference type="GO" id="GO:0005524">
    <property type="term" value="F:ATP binding"/>
    <property type="evidence" value="ECO:0007669"/>
    <property type="project" value="UniProtKB-KW"/>
</dbReference>
<dbReference type="KEGG" id="nabu:FZC36_00055"/>
<gene>
    <name evidence="13" type="ORF">FZC36_00055</name>
</gene>
<dbReference type="EC" id="2.7.7.87" evidence="3"/>
<comment type="subcellular location">
    <subcellularLocation>
        <location evidence="1">Cytoplasm</location>
    </subcellularLocation>
</comment>
<dbReference type="GO" id="GO:0005737">
    <property type="term" value="C:cytoplasm"/>
    <property type="evidence" value="ECO:0007669"/>
    <property type="project" value="UniProtKB-SubCell"/>
</dbReference>
<dbReference type="EMBL" id="CP043314">
    <property type="protein sequence ID" value="QEK38841.1"/>
    <property type="molecule type" value="Genomic_DNA"/>
</dbReference>
<dbReference type="InterPro" id="IPR017945">
    <property type="entry name" value="DHBP_synth_RibB-like_a/b_dom"/>
</dbReference>
<dbReference type="SUPFAM" id="SSF55821">
    <property type="entry name" value="YrdC/RibB"/>
    <property type="match status" value="1"/>
</dbReference>
<evidence type="ECO:0000256" key="1">
    <source>
        <dbReference type="ARBA" id="ARBA00004496"/>
    </source>
</evidence>
<evidence type="ECO:0000256" key="7">
    <source>
        <dbReference type="ARBA" id="ARBA00022695"/>
    </source>
</evidence>
<proteinExistence type="inferred from homology"/>
<dbReference type="GO" id="GO:0006450">
    <property type="term" value="P:regulation of translational fidelity"/>
    <property type="evidence" value="ECO:0007669"/>
    <property type="project" value="TreeGrafter"/>
</dbReference>
<dbReference type="InterPro" id="IPR006070">
    <property type="entry name" value="Sua5-like_dom"/>
</dbReference>
<dbReference type="GO" id="GO:0008033">
    <property type="term" value="P:tRNA processing"/>
    <property type="evidence" value="ECO:0007669"/>
    <property type="project" value="UniProtKB-KW"/>
</dbReference>
<keyword evidence="7" id="KW-0548">Nucleotidyltransferase</keyword>
<protein>
    <recommendedName>
        <fullName evidence="10">L-threonylcarbamoyladenylate synthase</fullName>
        <ecNumber evidence="3">2.7.7.87</ecNumber>
    </recommendedName>
    <alternativeName>
        <fullName evidence="10">L-threonylcarbamoyladenylate synthase</fullName>
    </alternativeName>
</protein>
<keyword evidence="8" id="KW-0547">Nucleotide-binding</keyword>
<accession>A0A5C0UGP7</accession>
<dbReference type="GO" id="GO:0003725">
    <property type="term" value="F:double-stranded RNA binding"/>
    <property type="evidence" value="ECO:0007669"/>
    <property type="project" value="InterPro"/>
</dbReference>
<feature type="domain" description="YrdC-like" evidence="12">
    <location>
        <begin position="4"/>
        <end position="180"/>
    </location>
</feature>
<evidence type="ECO:0000259" key="12">
    <source>
        <dbReference type="PROSITE" id="PS51163"/>
    </source>
</evidence>
<dbReference type="Proteomes" id="UP000324924">
    <property type="component" value="Chromosome"/>
</dbReference>
<keyword evidence="14" id="KW-1185">Reference proteome</keyword>
<comment type="similarity">
    <text evidence="2">Belongs to the SUA5 family.</text>
</comment>
<evidence type="ECO:0000256" key="9">
    <source>
        <dbReference type="ARBA" id="ARBA00022840"/>
    </source>
</evidence>
<evidence type="ECO:0000256" key="5">
    <source>
        <dbReference type="ARBA" id="ARBA00022679"/>
    </source>
</evidence>
<dbReference type="InterPro" id="IPR050156">
    <property type="entry name" value="TC-AMP_synthase_SUA5"/>
</dbReference>
<comment type="catalytic activity">
    <reaction evidence="11">
        <text>L-threonine + hydrogencarbonate + ATP = L-threonylcarbamoyladenylate + diphosphate + H2O</text>
        <dbReference type="Rhea" id="RHEA:36407"/>
        <dbReference type="ChEBI" id="CHEBI:15377"/>
        <dbReference type="ChEBI" id="CHEBI:17544"/>
        <dbReference type="ChEBI" id="CHEBI:30616"/>
        <dbReference type="ChEBI" id="CHEBI:33019"/>
        <dbReference type="ChEBI" id="CHEBI:57926"/>
        <dbReference type="ChEBI" id="CHEBI:73682"/>
        <dbReference type="EC" id="2.7.7.87"/>
    </reaction>
</comment>
<keyword evidence="9" id="KW-0067">ATP-binding</keyword>
<keyword evidence="5" id="KW-0808">Transferase</keyword>
<dbReference type="Gene3D" id="3.90.870.10">
    <property type="entry name" value="DHBP synthase"/>
    <property type="match status" value="1"/>
</dbReference>
<dbReference type="PROSITE" id="PS51163">
    <property type="entry name" value="YRDC"/>
    <property type="match status" value="1"/>
</dbReference>
<keyword evidence="4" id="KW-0963">Cytoplasm</keyword>
<dbReference type="AlphaFoldDB" id="A0A5C0UGP7"/>
<evidence type="ECO:0000256" key="8">
    <source>
        <dbReference type="ARBA" id="ARBA00022741"/>
    </source>
</evidence>
<evidence type="ECO:0000313" key="13">
    <source>
        <dbReference type="EMBL" id="QEK38841.1"/>
    </source>
</evidence>
<organism evidence="13 14">
    <name type="scientific">Candidatus Nesciobacter abundans</name>
    <dbReference type="NCBI Taxonomy" id="2601668"/>
    <lineage>
        <taxon>Bacteria</taxon>
        <taxon>Pseudomonadati</taxon>
        <taxon>Pseudomonadota</taxon>
        <taxon>Alphaproteobacteria</taxon>
        <taxon>Holosporales</taxon>
        <taxon>Holosporaceae</taxon>
        <taxon>Candidatus Nesciobacter</taxon>
    </lineage>
</organism>
<dbReference type="GO" id="GO:0000049">
    <property type="term" value="F:tRNA binding"/>
    <property type="evidence" value="ECO:0007669"/>
    <property type="project" value="TreeGrafter"/>
</dbReference>
<sequence length="180" mass="20324">MPKSKNIHEVSKLIEKGEAVILPTETVYGIGCRYDCQDSIDRIFYLKERNINKPITLHITKAMLSIFDIDKKILELAYRIFPGPFTLIVKSNKKAGFHSKSEYTGKIGIRIPENKIFQNVIEKVGVPFCMSSANISNQETPILFENIPFDIEGINDDRNIRGSSSLIIDASQESASCKRI</sequence>
<dbReference type="RefSeq" id="WP_148971964.1">
    <property type="nucleotide sequence ID" value="NZ_CP043314.1"/>
</dbReference>
<evidence type="ECO:0000313" key="14">
    <source>
        <dbReference type="Proteomes" id="UP000324924"/>
    </source>
</evidence>
<evidence type="ECO:0000256" key="10">
    <source>
        <dbReference type="ARBA" id="ARBA00029774"/>
    </source>
</evidence>
<dbReference type="GO" id="GO:0061710">
    <property type="term" value="F:L-threonylcarbamoyladenylate synthase"/>
    <property type="evidence" value="ECO:0007669"/>
    <property type="project" value="UniProtKB-EC"/>
</dbReference>
<name>A0A5C0UGP7_9PROT</name>
<reference evidence="13 14" key="1">
    <citation type="submission" date="2019-08" db="EMBL/GenBank/DDBJ databases">
        <title>Highly reduced genomes of protist endosymbionts show evolutionary convergence.</title>
        <authorList>
            <person name="George E."/>
            <person name="Husnik F."/>
            <person name="Tashyreva D."/>
            <person name="Prokopchuk G."/>
            <person name="Horak A."/>
            <person name="Kwong W.K."/>
            <person name="Lukes J."/>
            <person name="Keeling P.J."/>
        </authorList>
    </citation>
    <scope>NUCLEOTIDE SEQUENCE [LARGE SCALE GENOMIC DNA]</scope>
    <source>
        <strain evidence="13">1604HC</strain>
    </source>
</reference>
<dbReference type="PANTHER" id="PTHR17490">
    <property type="entry name" value="SUA5"/>
    <property type="match status" value="1"/>
</dbReference>
<dbReference type="OrthoDB" id="9814580at2"/>
<evidence type="ECO:0000256" key="11">
    <source>
        <dbReference type="ARBA" id="ARBA00048366"/>
    </source>
</evidence>
<evidence type="ECO:0000256" key="6">
    <source>
        <dbReference type="ARBA" id="ARBA00022694"/>
    </source>
</evidence>
<evidence type="ECO:0000256" key="4">
    <source>
        <dbReference type="ARBA" id="ARBA00022490"/>
    </source>
</evidence>
<evidence type="ECO:0000256" key="2">
    <source>
        <dbReference type="ARBA" id="ARBA00007663"/>
    </source>
</evidence>
<dbReference type="Pfam" id="PF01300">
    <property type="entry name" value="Sua5_yciO_yrdC"/>
    <property type="match status" value="1"/>
</dbReference>
<dbReference type="PANTHER" id="PTHR17490:SF16">
    <property type="entry name" value="THREONYLCARBAMOYL-AMP SYNTHASE"/>
    <property type="match status" value="1"/>
</dbReference>